<evidence type="ECO:0000313" key="3">
    <source>
        <dbReference type="Proteomes" id="UP000824890"/>
    </source>
</evidence>
<feature type="transmembrane region" description="Helical" evidence="1">
    <location>
        <begin position="114"/>
        <end position="135"/>
    </location>
</feature>
<organism evidence="2 3">
    <name type="scientific">Brassica napus</name>
    <name type="common">Rape</name>
    <dbReference type="NCBI Taxonomy" id="3708"/>
    <lineage>
        <taxon>Eukaryota</taxon>
        <taxon>Viridiplantae</taxon>
        <taxon>Streptophyta</taxon>
        <taxon>Embryophyta</taxon>
        <taxon>Tracheophyta</taxon>
        <taxon>Spermatophyta</taxon>
        <taxon>Magnoliopsida</taxon>
        <taxon>eudicotyledons</taxon>
        <taxon>Gunneridae</taxon>
        <taxon>Pentapetalae</taxon>
        <taxon>rosids</taxon>
        <taxon>malvids</taxon>
        <taxon>Brassicales</taxon>
        <taxon>Brassicaceae</taxon>
        <taxon>Brassiceae</taxon>
        <taxon>Brassica</taxon>
    </lineage>
</organism>
<proteinExistence type="predicted"/>
<evidence type="ECO:0000313" key="2">
    <source>
        <dbReference type="EMBL" id="KAH0937230.1"/>
    </source>
</evidence>
<gene>
    <name evidence="2" type="ORF">HID58_004691</name>
</gene>
<keyword evidence="3" id="KW-1185">Reference proteome</keyword>
<reference evidence="2 3" key="1">
    <citation type="submission" date="2021-05" db="EMBL/GenBank/DDBJ databases">
        <title>Genome Assembly of Synthetic Allotetraploid Brassica napus Reveals Homoeologous Exchanges between Subgenomes.</title>
        <authorList>
            <person name="Davis J.T."/>
        </authorList>
    </citation>
    <scope>NUCLEOTIDE SEQUENCE [LARGE SCALE GENOMIC DNA]</scope>
    <source>
        <strain evidence="3">cv. Da-Ae</strain>
        <tissue evidence="2">Seedling</tissue>
    </source>
</reference>
<comment type="caution">
    <text evidence="2">The sequence shown here is derived from an EMBL/GenBank/DDBJ whole genome shotgun (WGS) entry which is preliminary data.</text>
</comment>
<dbReference type="EMBL" id="JAGKQM010000002">
    <property type="protein sequence ID" value="KAH0937230.1"/>
    <property type="molecule type" value="Genomic_DNA"/>
</dbReference>
<name>A0ABQ8E6I1_BRANA</name>
<keyword evidence="1" id="KW-0472">Membrane</keyword>
<dbReference type="Proteomes" id="UP000824890">
    <property type="component" value="Unassembled WGS sequence"/>
</dbReference>
<keyword evidence="1" id="KW-0812">Transmembrane</keyword>
<keyword evidence="1" id="KW-1133">Transmembrane helix</keyword>
<accession>A0ABQ8E6I1</accession>
<protein>
    <submittedName>
        <fullName evidence="2">Uncharacterized protein</fullName>
    </submittedName>
</protein>
<sequence length="282" mass="31629">MRSTSPEAAILIVAMSRGEYTIMPPNASISGELRRVWIIFGALGLLLVTDCARIWVRSGIRDPPEFLMCRCRHRSSLVVSLQSVFFYRPTPRVTGGFEVSHRGPLYLVQQTTTMAVFTVSVGSFLLLLMLFAWVLRTTLCYGVACVKVELSCFLVESPALRSFEAPSARHFPFDSLLHLLCRVAGWSMFRPPALDRNLCFLVFCGVESNLIFDSCRDSFGCLFYRRPPPVVFRGESQPPPLKLLGATSVSVRMNFPMSFLLLMKFVPLDPVKMRAVSVIAFP</sequence>
<evidence type="ECO:0000256" key="1">
    <source>
        <dbReference type="SAM" id="Phobius"/>
    </source>
</evidence>
<feature type="transmembrane region" description="Helical" evidence="1">
    <location>
        <begin position="36"/>
        <end position="56"/>
    </location>
</feature>